<evidence type="ECO:0000313" key="4">
    <source>
        <dbReference type="Proteomes" id="UP000193244"/>
    </source>
</evidence>
<feature type="signal peptide" evidence="2">
    <location>
        <begin position="1"/>
        <end position="21"/>
    </location>
</feature>
<accession>A0A1X7JL78</accession>
<feature type="region of interest" description="Disordered" evidence="1">
    <location>
        <begin position="232"/>
        <end position="254"/>
    </location>
</feature>
<keyword evidence="4" id="KW-1185">Reference proteome</keyword>
<dbReference type="PROSITE" id="PS51257">
    <property type="entry name" value="PROKAR_LIPOPROTEIN"/>
    <property type="match status" value="1"/>
</dbReference>
<evidence type="ECO:0000256" key="1">
    <source>
        <dbReference type="SAM" id="MobiDB-lite"/>
    </source>
</evidence>
<dbReference type="EMBL" id="FXAY01000002">
    <property type="protein sequence ID" value="SMG28647.1"/>
    <property type="molecule type" value="Genomic_DNA"/>
</dbReference>
<sequence>MRGIGALASAGLLLSALSGCALLPSSDAQGAAQAYLDALSSGDGKAAQALESDPDASATAAERLDDATLRIADAHASVSGRLASISYSLGGTKVEARFTMSQQGGEWKVDDTLAQPLELPTGAGWDFTVGGTAAPAGGLSLYPGEYALTGPETDLFTTASQIEVSSNTSDKRASLEQVLAPTPAFEDLVENAVSRDFDLCASGEAVAPLNCRLPEVPDGFPAMARSSDVVTITSSPTRSDSGSFALGPMSSDSSAGGETQLIGFYELLDGDLGVSRTITYSQAPDGSGPLSRTTTASDEASLLVTLRPDGTVVSVDVGRSGL</sequence>
<gene>
    <name evidence="3" type="ORF">SAMN06296010_1478</name>
</gene>
<dbReference type="AlphaFoldDB" id="A0A1X7JL78"/>
<evidence type="ECO:0008006" key="5">
    <source>
        <dbReference type="Google" id="ProtNLM"/>
    </source>
</evidence>
<feature type="chain" id="PRO_5039105613" description="Lipoprotein" evidence="2">
    <location>
        <begin position="22"/>
        <end position="322"/>
    </location>
</feature>
<evidence type="ECO:0000256" key="2">
    <source>
        <dbReference type="SAM" id="SignalP"/>
    </source>
</evidence>
<keyword evidence="2" id="KW-0732">Signal</keyword>
<dbReference type="STRING" id="150121.SAMN06296010_1478"/>
<reference evidence="4" key="1">
    <citation type="submission" date="2017-04" db="EMBL/GenBank/DDBJ databases">
        <authorList>
            <person name="Varghese N."/>
            <person name="Submissions S."/>
        </authorList>
    </citation>
    <scope>NUCLEOTIDE SEQUENCE [LARGE SCALE GENOMIC DNA]</scope>
    <source>
        <strain evidence="4">VKM Ac-2510</strain>
    </source>
</reference>
<organism evidence="3 4">
    <name type="scientific">Agreia pratensis</name>
    <dbReference type="NCBI Taxonomy" id="150121"/>
    <lineage>
        <taxon>Bacteria</taxon>
        <taxon>Bacillati</taxon>
        <taxon>Actinomycetota</taxon>
        <taxon>Actinomycetes</taxon>
        <taxon>Micrococcales</taxon>
        <taxon>Microbacteriaceae</taxon>
        <taxon>Agreia</taxon>
    </lineage>
</organism>
<evidence type="ECO:0000313" key="3">
    <source>
        <dbReference type="EMBL" id="SMG28647.1"/>
    </source>
</evidence>
<proteinExistence type="predicted"/>
<protein>
    <recommendedName>
        <fullName evidence="5">Lipoprotein</fullName>
    </recommendedName>
</protein>
<dbReference type="Proteomes" id="UP000193244">
    <property type="component" value="Unassembled WGS sequence"/>
</dbReference>
<feature type="compositionally biased region" description="Polar residues" evidence="1">
    <location>
        <begin position="232"/>
        <end position="242"/>
    </location>
</feature>
<name>A0A1X7JL78_9MICO</name>